<accession>A0ACB9YI80</accession>
<evidence type="ECO:0000313" key="2">
    <source>
        <dbReference type="Proteomes" id="UP001497700"/>
    </source>
</evidence>
<evidence type="ECO:0000313" key="1">
    <source>
        <dbReference type="EMBL" id="KAI4859101.1"/>
    </source>
</evidence>
<dbReference type="EMBL" id="MU393657">
    <property type="protein sequence ID" value="KAI4859101.1"/>
    <property type="molecule type" value="Genomic_DNA"/>
</dbReference>
<proteinExistence type="predicted"/>
<organism evidence="1 2">
    <name type="scientific">Hypoxylon rubiginosum</name>
    <dbReference type="NCBI Taxonomy" id="110542"/>
    <lineage>
        <taxon>Eukaryota</taxon>
        <taxon>Fungi</taxon>
        <taxon>Dikarya</taxon>
        <taxon>Ascomycota</taxon>
        <taxon>Pezizomycotina</taxon>
        <taxon>Sordariomycetes</taxon>
        <taxon>Xylariomycetidae</taxon>
        <taxon>Xylariales</taxon>
        <taxon>Hypoxylaceae</taxon>
        <taxon>Hypoxylon</taxon>
    </lineage>
</organism>
<protein>
    <submittedName>
        <fullName evidence="1">Ankyrin</fullName>
    </submittedName>
</protein>
<gene>
    <name evidence="1" type="ORF">F4820DRAFT_183758</name>
</gene>
<name>A0ACB9YI80_9PEZI</name>
<keyword evidence="2" id="KW-1185">Reference proteome</keyword>
<reference evidence="1 2" key="1">
    <citation type="journal article" date="2022" name="New Phytol.">
        <title>Ecological generalism drives hyperdiversity of secondary metabolite gene clusters in xylarialean endophytes.</title>
        <authorList>
            <person name="Franco M.E.E."/>
            <person name="Wisecaver J.H."/>
            <person name="Arnold A.E."/>
            <person name="Ju Y.M."/>
            <person name="Slot J.C."/>
            <person name="Ahrendt S."/>
            <person name="Moore L.P."/>
            <person name="Eastman K.E."/>
            <person name="Scott K."/>
            <person name="Konkel Z."/>
            <person name="Mondo S.J."/>
            <person name="Kuo A."/>
            <person name="Hayes R.D."/>
            <person name="Haridas S."/>
            <person name="Andreopoulos B."/>
            <person name="Riley R."/>
            <person name="LaButti K."/>
            <person name="Pangilinan J."/>
            <person name="Lipzen A."/>
            <person name="Amirebrahimi M."/>
            <person name="Yan J."/>
            <person name="Adam C."/>
            <person name="Keymanesh K."/>
            <person name="Ng V."/>
            <person name="Louie K."/>
            <person name="Northen T."/>
            <person name="Drula E."/>
            <person name="Henrissat B."/>
            <person name="Hsieh H.M."/>
            <person name="Youens-Clark K."/>
            <person name="Lutzoni F."/>
            <person name="Miadlikowska J."/>
            <person name="Eastwood D.C."/>
            <person name="Hamelin R.C."/>
            <person name="Grigoriev I.V."/>
            <person name="U'Ren J.M."/>
        </authorList>
    </citation>
    <scope>NUCLEOTIDE SEQUENCE [LARGE SCALE GENOMIC DNA]</scope>
    <source>
        <strain evidence="1 2">CBS 119005</strain>
    </source>
</reference>
<comment type="caution">
    <text evidence="1">The sequence shown here is derived from an EMBL/GenBank/DDBJ whole genome shotgun (WGS) entry which is preliminary data.</text>
</comment>
<dbReference type="Proteomes" id="UP001497700">
    <property type="component" value="Unassembled WGS sequence"/>
</dbReference>
<sequence length="211" mass="22033">MAPNLSEDEIDDLIYLARTSDDAELTGMLQELVTRDNATPAEILAAARDDGKATCLHMAAANGHAKTVTLLLSHFPPPSKASTRGASAATPSPTGDTSSSQGTAAEAPYIDVQNAFGNTALHWACLGGHLDVVKLLLSRGASPAAANDKDQIPLDLAAFNNHMHVVDYFLSQSKDIEGDNATEGGLEKGAQDVRMDDDTSEDVGTKTGTGE</sequence>